<comment type="caution">
    <text evidence="1">The sequence shown here is derived from an EMBL/GenBank/DDBJ whole genome shotgun (WGS) entry which is preliminary data.</text>
</comment>
<accession>A0A8T0DRI2</accession>
<dbReference type="OrthoDB" id="6247498at2759"/>
<proteinExistence type="predicted"/>
<sequence>VRGSGLVLRLRIFDVHLLPEFEDVDHVGDNEFILKAQPGTYAHRLQQPLLNVIQSYCRYPLPSWYYLSMKAYRDRQTQGRLKICNQSATRSATCSARLIRGTYYYERSLNRQCGRNRAAPLPDDPNSFYCTRNTPLVSELFGETTKERLVDETESSCDGYRRNCMACINQAERILQTEQANATLCVYAHVSRVRDTNEAEEDDQEPSQDGAIHSETAAHCCSLSCYNTPACMTYHSAACYKDTVEHNLVPDSDVCLEGTRVDGCACFAYNLRAHFLIHLEMSFSLHRLKTESDGDFGSIDGRKPQIDQRLHGDNVLLNVQTVRPHLYNTGTWRKNGCDLNISKFVRVQPIHSDEGKLVTPFRLFDRLPENNSTFPVSSTTSPIQFAMNFPELGTPKVDFRLPGSQSVLYYNNECSF</sequence>
<evidence type="ECO:0000313" key="1">
    <source>
        <dbReference type="EMBL" id="KAF8569684.1"/>
    </source>
</evidence>
<name>A0A8T0DRI2_9TREM</name>
<keyword evidence="2" id="KW-1185">Reference proteome</keyword>
<dbReference type="AlphaFoldDB" id="A0A8T0DRI2"/>
<feature type="non-terminal residue" evidence="1">
    <location>
        <position position="416"/>
    </location>
</feature>
<reference evidence="1 2" key="1">
    <citation type="submission" date="2019-07" db="EMBL/GenBank/DDBJ databases">
        <title>Annotation for the trematode Paragonimus westermani.</title>
        <authorList>
            <person name="Choi Y.-J."/>
        </authorList>
    </citation>
    <scope>NUCLEOTIDE SEQUENCE [LARGE SCALE GENOMIC DNA]</scope>
    <source>
        <strain evidence="1">180907_Pwestermani</strain>
    </source>
</reference>
<protein>
    <submittedName>
        <fullName evidence="1">Uncharacterized protein</fullName>
    </submittedName>
</protein>
<dbReference type="Proteomes" id="UP000699462">
    <property type="component" value="Unassembled WGS sequence"/>
</dbReference>
<organism evidence="1 2">
    <name type="scientific">Paragonimus westermani</name>
    <dbReference type="NCBI Taxonomy" id="34504"/>
    <lineage>
        <taxon>Eukaryota</taxon>
        <taxon>Metazoa</taxon>
        <taxon>Spiralia</taxon>
        <taxon>Lophotrochozoa</taxon>
        <taxon>Platyhelminthes</taxon>
        <taxon>Trematoda</taxon>
        <taxon>Digenea</taxon>
        <taxon>Plagiorchiida</taxon>
        <taxon>Troglotremata</taxon>
        <taxon>Troglotrematidae</taxon>
        <taxon>Paragonimus</taxon>
    </lineage>
</organism>
<gene>
    <name evidence="1" type="ORF">P879_00491</name>
</gene>
<evidence type="ECO:0000313" key="2">
    <source>
        <dbReference type="Proteomes" id="UP000699462"/>
    </source>
</evidence>
<dbReference type="EMBL" id="JTDF01001682">
    <property type="protein sequence ID" value="KAF8569684.1"/>
    <property type="molecule type" value="Genomic_DNA"/>
</dbReference>